<organism evidence="4 5">
    <name type="scientific">Bifidobacterium pseudolongum</name>
    <dbReference type="NCBI Taxonomy" id="1694"/>
    <lineage>
        <taxon>Bacteria</taxon>
        <taxon>Bacillati</taxon>
        <taxon>Actinomycetota</taxon>
        <taxon>Actinomycetes</taxon>
        <taxon>Bifidobacteriales</taxon>
        <taxon>Bifidobacteriaceae</taxon>
        <taxon>Bifidobacterium</taxon>
    </lineage>
</organism>
<evidence type="ECO:0000256" key="1">
    <source>
        <dbReference type="ARBA" id="ARBA00022679"/>
    </source>
</evidence>
<gene>
    <name evidence="4" type="ORF">E5991_09070</name>
</gene>
<dbReference type="Proteomes" id="UP000306798">
    <property type="component" value="Unassembled WGS sequence"/>
</dbReference>
<dbReference type="AlphaFoldDB" id="A0A4V3WRF7"/>
<dbReference type="EMBL" id="SSTF01000036">
    <property type="protein sequence ID" value="THG24097.1"/>
    <property type="molecule type" value="Genomic_DNA"/>
</dbReference>
<evidence type="ECO:0000313" key="4">
    <source>
        <dbReference type="EMBL" id="THG24097.1"/>
    </source>
</evidence>
<dbReference type="Gene3D" id="1.10.1070.20">
    <property type="match status" value="1"/>
</dbReference>
<keyword evidence="2 4" id="KW-0418">Kinase</keyword>
<dbReference type="Pfam" id="PF07804">
    <property type="entry name" value="HipA_C"/>
    <property type="match status" value="1"/>
</dbReference>
<proteinExistence type="predicted"/>
<dbReference type="InterPro" id="IPR012893">
    <property type="entry name" value="HipA-like_C"/>
</dbReference>
<evidence type="ECO:0000259" key="3">
    <source>
        <dbReference type="Pfam" id="PF07804"/>
    </source>
</evidence>
<comment type="caution">
    <text evidence="4">The sequence shown here is derived from an EMBL/GenBank/DDBJ whole genome shotgun (WGS) entry which is preliminary data.</text>
</comment>
<evidence type="ECO:0000313" key="5">
    <source>
        <dbReference type="Proteomes" id="UP000306798"/>
    </source>
</evidence>
<dbReference type="RefSeq" id="WP_136511741.1">
    <property type="nucleotide sequence ID" value="NZ_CP071805.1"/>
</dbReference>
<protein>
    <submittedName>
        <fullName evidence="4">Protein kinase</fullName>
    </submittedName>
</protein>
<accession>A0A4V3WRF7</accession>
<dbReference type="GO" id="GO:0016301">
    <property type="term" value="F:kinase activity"/>
    <property type="evidence" value="ECO:0007669"/>
    <property type="project" value="UniProtKB-KW"/>
</dbReference>
<reference evidence="4 5" key="1">
    <citation type="submission" date="2019-04" db="EMBL/GenBank/DDBJ databases">
        <title>Microbes associate with the intestines of laboratory mice.</title>
        <authorList>
            <person name="Navarre W."/>
            <person name="Wong E."/>
            <person name="Huang K.C."/>
            <person name="Tropini C."/>
            <person name="Ng K."/>
            <person name="Yu B."/>
        </authorList>
    </citation>
    <scope>NUCLEOTIDE SEQUENCE [LARGE SCALE GENOMIC DNA]</scope>
    <source>
        <strain evidence="4 5">NM87_A27A</strain>
    </source>
</reference>
<feature type="domain" description="HipA-like C-terminal" evidence="3">
    <location>
        <begin position="151"/>
        <end position="302"/>
    </location>
</feature>
<keyword evidence="1" id="KW-0808">Transferase</keyword>
<name>A0A4V3WRF7_9BIFI</name>
<sequence length="388" mass="44530">MRRRIIMNRTHETLAFDFDERTGHAVGSATVLDARRMPPEFTVHGKRAVYARRVDAWWRGRAIPSTRDGIARVLADLHLPSTVHLLDQTRGLSLSDQYWVRDMDEDVRWQDVNFFTNPFPEQLGYALLSERSSSHRFSFDAPDASTGGDLPKRWTIGDDGTRLLVKTGRTGQEPVNELIASQLAGRLGIPAVRYSLGEYENRPVSICAEMLTDTQELVSAWQALGMVKHDNRLSARDQWAAAARALGADGRQVDDATDDWLLVDWLMRNTDRHYNNFALIRDTETLETRPAPLFDTGASLWAGELRVSNADYQTRPFYTTVKSPTARRQLHLIRDWDRYDMDVLDDWPDAVAQRLNEYGLMAESRVEQIRRMLHDRVHQARQARDQRA</sequence>
<evidence type="ECO:0000256" key="2">
    <source>
        <dbReference type="ARBA" id="ARBA00022777"/>
    </source>
</evidence>